<name>A0A8S5PJS2_9CAUD</name>
<sequence length="177" mass="20620">MKLAKNIYADFKKKLDRIENHIAEEVAPQANELLKESVRYSLIDWYNDYTPQSYERTYNFMKILDSTRTRGKGNVLRFSVDSGAMDNYIGWAGYGWGNTYDAPREDGKYSNKKGSHQKLNASLAFDYMFMGGQHGYGQWMKHQSLPPYMYVERDIESGFGGRLDDIINKKIEQILRK</sequence>
<proteinExistence type="predicted"/>
<reference evidence="1" key="1">
    <citation type="journal article" date="2021" name="Proc. Natl. Acad. Sci. U.S.A.">
        <title>A Catalog of Tens of Thousands of Viruses from Human Metagenomes Reveals Hidden Associations with Chronic Diseases.</title>
        <authorList>
            <person name="Tisza M.J."/>
            <person name="Buck C.B."/>
        </authorList>
    </citation>
    <scope>NUCLEOTIDE SEQUENCE</scope>
    <source>
        <strain evidence="1">CtRcp9</strain>
    </source>
</reference>
<accession>A0A8S5PJS2</accession>
<dbReference type="EMBL" id="BK015450">
    <property type="protein sequence ID" value="DAE07447.1"/>
    <property type="molecule type" value="Genomic_DNA"/>
</dbReference>
<evidence type="ECO:0000313" key="1">
    <source>
        <dbReference type="EMBL" id="DAE07447.1"/>
    </source>
</evidence>
<protein>
    <submittedName>
        <fullName evidence="1">Uncharacterized protein</fullName>
    </submittedName>
</protein>
<organism evidence="1">
    <name type="scientific">Siphoviridae sp. ctRcp9</name>
    <dbReference type="NCBI Taxonomy" id="2825504"/>
    <lineage>
        <taxon>Viruses</taxon>
        <taxon>Duplodnaviria</taxon>
        <taxon>Heunggongvirae</taxon>
        <taxon>Uroviricota</taxon>
        <taxon>Caudoviricetes</taxon>
    </lineage>
</organism>